<organism evidence="1">
    <name type="scientific">Rhipicephalus microplus</name>
    <name type="common">Cattle tick</name>
    <name type="synonym">Boophilus microplus</name>
    <dbReference type="NCBI Taxonomy" id="6941"/>
    <lineage>
        <taxon>Eukaryota</taxon>
        <taxon>Metazoa</taxon>
        <taxon>Ecdysozoa</taxon>
        <taxon>Arthropoda</taxon>
        <taxon>Chelicerata</taxon>
        <taxon>Arachnida</taxon>
        <taxon>Acari</taxon>
        <taxon>Parasitiformes</taxon>
        <taxon>Ixodida</taxon>
        <taxon>Ixodoidea</taxon>
        <taxon>Ixodidae</taxon>
        <taxon>Rhipicephalinae</taxon>
        <taxon>Rhipicephalus</taxon>
        <taxon>Boophilus</taxon>
    </lineage>
</organism>
<dbReference type="PANTHER" id="PTHR47510:SF3">
    <property type="entry name" value="ENDO_EXONUCLEASE_PHOSPHATASE DOMAIN-CONTAINING PROTEIN"/>
    <property type="match status" value="1"/>
</dbReference>
<dbReference type="PANTHER" id="PTHR47510">
    <property type="entry name" value="REVERSE TRANSCRIPTASE DOMAIN-CONTAINING PROTEIN"/>
    <property type="match status" value="1"/>
</dbReference>
<evidence type="ECO:0000313" key="1">
    <source>
        <dbReference type="EMBL" id="NIE47533.1"/>
    </source>
</evidence>
<accession>A0A6G5ABB7</accession>
<reference evidence="1" key="1">
    <citation type="submission" date="2020-03" db="EMBL/GenBank/DDBJ databases">
        <title>A transcriptome and proteome of the tick Rhipicephalus microplus shaped by the genetic composition of its hosts and developmental stage.</title>
        <authorList>
            <person name="Garcia G.R."/>
            <person name="Ribeiro J.M.C."/>
            <person name="Maruyama S.R."/>
            <person name="Gardinasse L.G."/>
            <person name="Nelson K."/>
            <person name="Ferreira B.R."/>
            <person name="Andrade T.G."/>
            <person name="Santos I.K.F.M."/>
        </authorList>
    </citation>
    <scope>NUCLEOTIDE SEQUENCE</scope>
    <source>
        <strain evidence="1">NSGR</strain>
        <tissue evidence="1">Salivary glands</tissue>
    </source>
</reference>
<sequence length="141" mass="15969">MTEAKNFYYNTTLTTFMKDNPSKFWKTILPSSHDSTAFIINDQTCTDPVVISEGINRYFHSVFSQDDGSRPPFIHNSEHALPGLELTRAGVFNLLLKVDTTKSTGPDAIPNMFLKRYSEWDAHYLTVIFNKSLDTSTVPKA</sequence>
<name>A0A6G5ABB7_RHIMP</name>
<protein>
    <submittedName>
        <fullName evidence="1">Putative tick transposon</fullName>
    </submittedName>
</protein>
<dbReference type="AlphaFoldDB" id="A0A6G5ABB7"/>
<dbReference type="EMBL" id="GIKN01005260">
    <property type="protein sequence ID" value="NIE47533.1"/>
    <property type="molecule type" value="Transcribed_RNA"/>
</dbReference>
<proteinExistence type="predicted"/>